<proteinExistence type="predicted"/>
<dbReference type="OrthoDB" id="32645at10239"/>
<name>K7R2F8_9CAUD</name>
<dbReference type="RefSeq" id="YP_007111883.1">
    <property type="nucleotide sequence ID" value="NC_019713.1"/>
</dbReference>
<dbReference type="KEGG" id="vg:14181768"/>
<keyword evidence="2" id="KW-1185">Reference proteome</keyword>
<evidence type="ECO:0000313" key="1">
    <source>
        <dbReference type="EMBL" id="AFV81269.1"/>
    </source>
</evidence>
<sequence length="130" mass="14122">MSDYTQEQLDALESIKEAGAQFDFELTTFTANADKPWLGGTPSVEKIQLWACVFPTSTAPGALTEPMFKEGTLVESQTRYILAAGEGRTTHPNTGDVMKNLEGSDWSIMGCAPLTVNGQGAIIYEMVVKR</sequence>
<evidence type="ECO:0000313" key="2">
    <source>
        <dbReference type="Proteomes" id="UP000009398"/>
    </source>
</evidence>
<dbReference type="EMBL" id="JX556418">
    <property type="protein sequence ID" value="AFV81269.1"/>
    <property type="molecule type" value="Genomic_DNA"/>
</dbReference>
<protein>
    <recommendedName>
        <fullName evidence="3">Tail protein</fullName>
    </recommendedName>
</protein>
<dbReference type="Proteomes" id="UP000009398">
    <property type="component" value="Segment"/>
</dbReference>
<evidence type="ECO:0008006" key="3">
    <source>
        <dbReference type="Google" id="ProtNLM"/>
    </source>
</evidence>
<accession>K7R2F8</accession>
<gene>
    <name evidence="1" type="ORF">MAR10_036</name>
</gene>
<reference evidence="1 2" key="1">
    <citation type="journal article" date="2012" name="J. Virol.">
        <title>Genome Sequence of Temperate Vibrio parahaemolyticus Bacteriophage vB_VpaS_MAR10.</title>
        <authorList>
            <person name="Alanis Villa A."/>
            <person name="Kropinski A.M."/>
            <person name="Abbasifar R."/>
            <person name="Abbasifar A."/>
            <person name="Griffiths M.W."/>
        </authorList>
    </citation>
    <scope>NUCLEOTIDE SEQUENCE [LARGE SCALE GENOMIC DNA]</scope>
</reference>
<dbReference type="GeneID" id="14181768"/>
<organism evidence="1 2">
    <name type="scientific">Vibrio phage vB_VpaS_MAR10</name>
    <dbReference type="NCBI Taxonomy" id="1229755"/>
    <lineage>
        <taxon>Viruses</taxon>
        <taxon>Duplodnaviria</taxon>
        <taxon>Heunggongvirae</taxon>
        <taxon>Uroviricota</taxon>
        <taxon>Caudoviricetes</taxon>
        <taxon>Mardecavirus</taxon>
        <taxon>Mardecavirus MAR10</taxon>
    </lineage>
</organism>